<keyword evidence="2" id="KW-0812">Transmembrane</keyword>
<keyword evidence="2" id="KW-0472">Membrane</keyword>
<dbReference type="InterPro" id="IPR052894">
    <property type="entry name" value="AsmA-related"/>
</dbReference>
<dbReference type="GO" id="GO:0090313">
    <property type="term" value="P:regulation of protein targeting to membrane"/>
    <property type="evidence" value="ECO:0007669"/>
    <property type="project" value="TreeGrafter"/>
</dbReference>
<feature type="compositionally biased region" description="Low complexity" evidence="1">
    <location>
        <begin position="18"/>
        <end position="29"/>
    </location>
</feature>
<feature type="transmembrane region" description="Helical" evidence="2">
    <location>
        <begin position="40"/>
        <end position="65"/>
    </location>
</feature>
<evidence type="ECO:0000256" key="2">
    <source>
        <dbReference type="SAM" id="Phobius"/>
    </source>
</evidence>
<dbReference type="RefSeq" id="WP_229704304.1">
    <property type="nucleotide sequence ID" value="NZ_BMLP01000001.1"/>
</dbReference>
<evidence type="ECO:0000256" key="1">
    <source>
        <dbReference type="SAM" id="MobiDB-lite"/>
    </source>
</evidence>
<dbReference type="Proteomes" id="UP000598196">
    <property type="component" value="Unassembled WGS sequence"/>
</dbReference>
<accession>A0A917YGW7</accession>
<feature type="compositionally biased region" description="Basic and acidic residues" evidence="1">
    <location>
        <begin position="1"/>
        <end position="10"/>
    </location>
</feature>
<dbReference type="AlphaFoldDB" id="A0A917YGW7"/>
<feature type="region of interest" description="Disordered" evidence="1">
    <location>
        <begin position="1"/>
        <end position="33"/>
    </location>
</feature>
<reference evidence="4 5" key="1">
    <citation type="journal article" date="2014" name="Int. J. Syst. Evol. Microbiol.">
        <title>Complete genome sequence of Corynebacterium casei LMG S-19264T (=DSM 44701T), isolated from a smear-ripened cheese.</title>
        <authorList>
            <consortium name="US DOE Joint Genome Institute (JGI-PGF)"/>
            <person name="Walter F."/>
            <person name="Albersmeier A."/>
            <person name="Kalinowski J."/>
            <person name="Ruckert C."/>
        </authorList>
    </citation>
    <scope>NUCLEOTIDE SEQUENCE [LARGE SCALE GENOMIC DNA]</scope>
    <source>
        <strain evidence="4 5">CGMCC 1.7029</strain>
    </source>
</reference>
<sequence length="1120" mass="118862">MDGTSEDRLLADGQGDNAPAPAQDSPASARRPKRRVRHHVVRVSIWMFAALAVLALAAGFTILALTGKPVALPAWAVNEAEQRLNARITVPEMRLSLGKVEVMVDRDWIPRLRLEDIRITRGLGTTVLRLPEARVAFDAGSMLRGAIRPSSVVLSGAAVRLRRDTDGRFDLDFGAGAPMRDLGAFPEVLDRLDQVFEAPVLAALREVQVEALSLTLDDRRAGRQWQIGDGQLTVLNTTDEVRSQLTFTLASPERAPAHALLSIATRKDSSGARLRATVEAVEARDLAAQAPTLGFLSAVDAPISGKVITGLAPDGRLVTLEGELAVAAGALHPSPEARPIAFQGARLSFVSDPKAERVRLDAFEVESSTLRLRATGHIDVPGVTGGRPEAYLAQIAISEVMVDPEGLFTQPVTFGEGAIDLRLRLDPFRLDLGQFTLIDDGRVLSASGSATADARGWRVAGDIALDAIRHDRLMALWPVSAVAKTRKWLVENVQEGLLRNVRMAIRAEQGQEPQLSLGYDFVQGDVRFLKTLPPIRKGSGYATLEDFTYTMVLDEGQITPPLGGTIDMAGSVFSVLDIRHKPAQAEIRLHTDSTLTAALSLLDEEPFRFLTKAGRPVEIGEGKARLNALLRLPLVKKVKPEDVSFDVQGRLQDVRSDVLVEGRTLTSDALAISATPRGLELRGAGKIGEVPFDATYRLPFGKEAGGKSEVEGQVEISPRTIEEFRIGLPKGAVSGSGWGDFRIDMQKGSPARLSLTSKLTGIALSLPEIGWSKPAGGSGTLDVKATLGKPASVEALRLSGAGLDAEGKVSLNGGGDLDRLTLSQVRIGKWFDGPVTLVGRGKGSSPAIEVTGGRLDLRNLPEFGSGKGGKDGGTPITARLDRVQVTETIALHGLTGEFSTAGGFKGSFSARLNGAAALRGGVAPVKTGTAIRITSDDAGGVLAASGIFSTARGGALDLQLMPQGPKGVYEGIATARNFRVRDAPVLAELLSAISVVGILEQLNGEGLVFSSGEAAFRLSPAGVEVRRGSAVGLSMGVSMAGTFDSRTKALNMQGVISPIYLLNGIGAILTRQGEGVFGFNYRITGTSTKPSVSVNPLSLLTPGMFREIFRRPIPQLESQP</sequence>
<dbReference type="PANTHER" id="PTHR30441">
    <property type="entry name" value="DUF748 DOMAIN-CONTAINING PROTEIN"/>
    <property type="match status" value="1"/>
</dbReference>
<dbReference type="EMBL" id="BMLP01000001">
    <property type="protein sequence ID" value="GGO25484.1"/>
    <property type="molecule type" value="Genomic_DNA"/>
</dbReference>
<evidence type="ECO:0000313" key="5">
    <source>
        <dbReference type="Proteomes" id="UP000598196"/>
    </source>
</evidence>
<dbReference type="GO" id="GO:0005886">
    <property type="term" value="C:plasma membrane"/>
    <property type="evidence" value="ECO:0007669"/>
    <property type="project" value="TreeGrafter"/>
</dbReference>
<gene>
    <name evidence="4" type="ORF">GCM10010991_05190</name>
</gene>
<comment type="caution">
    <text evidence="4">The sequence shown here is derived from an EMBL/GenBank/DDBJ whole genome shotgun (WGS) entry which is preliminary data.</text>
</comment>
<evidence type="ECO:0000259" key="3">
    <source>
        <dbReference type="Pfam" id="PF13116"/>
    </source>
</evidence>
<proteinExistence type="predicted"/>
<feature type="domain" description="YhdP central" evidence="3">
    <location>
        <begin position="388"/>
        <end position="826"/>
    </location>
</feature>
<keyword evidence="5" id="KW-1185">Reference proteome</keyword>
<protein>
    <recommendedName>
        <fullName evidence="3">YhdP central domain-containing protein</fullName>
    </recommendedName>
</protein>
<organism evidence="4 5">
    <name type="scientific">Gemmobacter aquaticus</name>
    <dbReference type="NCBI Taxonomy" id="490185"/>
    <lineage>
        <taxon>Bacteria</taxon>
        <taxon>Pseudomonadati</taxon>
        <taxon>Pseudomonadota</taxon>
        <taxon>Alphaproteobacteria</taxon>
        <taxon>Rhodobacterales</taxon>
        <taxon>Paracoccaceae</taxon>
        <taxon>Gemmobacter</taxon>
    </lineage>
</organism>
<dbReference type="Pfam" id="PF13116">
    <property type="entry name" value="YhdP"/>
    <property type="match status" value="1"/>
</dbReference>
<name>A0A917YGW7_9RHOB</name>
<dbReference type="PANTHER" id="PTHR30441:SF4">
    <property type="entry name" value="PROTEIN ASMA"/>
    <property type="match status" value="1"/>
</dbReference>
<keyword evidence="2" id="KW-1133">Transmembrane helix</keyword>
<evidence type="ECO:0000313" key="4">
    <source>
        <dbReference type="EMBL" id="GGO25484.1"/>
    </source>
</evidence>
<dbReference type="InterPro" id="IPR025263">
    <property type="entry name" value="YhdP_central"/>
</dbReference>